<protein>
    <recommendedName>
        <fullName evidence="3">DUF2993 domain-containing protein</fullName>
    </recommendedName>
</protein>
<sequence>MSMQLKVAVADRKAPAQRLLNRPMQWTIAGITVLGLTAVGIVSCTPANLVEQGIERELPKYVGPAESYDVKIDGLKVVSSSADSVVAVGERVKPQGAPVIDRLVLDLQGVVYSREQGRLSQVDSAKLTAVIKSYDLADFLESDRNVRSAEVVLRSPDRATLRIQPNLGSFVLPAGITVDVTGRLVGAGTQLSFEIEEVSAAGLDLSAMVAKRLSDLINPLADLKDLPVSIEITSVMVAGESIGLEVVGDPKSFSM</sequence>
<comment type="caution">
    <text evidence="1">The sequence shown here is derived from an EMBL/GenBank/DDBJ whole genome shotgun (WGS) entry which is preliminary data.</text>
</comment>
<name>A0A2W4UPH4_9CYAN</name>
<organism evidence="1 2">
    <name type="scientific">Leptolyngbya foveolarum</name>
    <dbReference type="NCBI Taxonomy" id="47253"/>
    <lineage>
        <taxon>Bacteria</taxon>
        <taxon>Bacillati</taxon>
        <taxon>Cyanobacteriota</taxon>
        <taxon>Cyanophyceae</taxon>
        <taxon>Leptolyngbyales</taxon>
        <taxon>Leptolyngbyaceae</taxon>
        <taxon>Leptolyngbya group</taxon>
        <taxon>Leptolyngbya</taxon>
    </lineage>
</organism>
<reference evidence="1 2" key="2">
    <citation type="submission" date="2018-06" db="EMBL/GenBank/DDBJ databases">
        <title>Metagenomic assembly of (sub)arctic Cyanobacteria and their associated microbiome from non-axenic cultures.</title>
        <authorList>
            <person name="Baurain D."/>
        </authorList>
    </citation>
    <scope>NUCLEOTIDE SEQUENCE [LARGE SCALE GENOMIC DNA]</scope>
    <source>
        <strain evidence="1">ULC129bin1</strain>
    </source>
</reference>
<dbReference type="EMBL" id="QBMC01000050">
    <property type="protein sequence ID" value="PZO18879.1"/>
    <property type="molecule type" value="Genomic_DNA"/>
</dbReference>
<accession>A0A2W4UPH4</accession>
<proteinExistence type="predicted"/>
<evidence type="ECO:0000313" key="1">
    <source>
        <dbReference type="EMBL" id="PZO18879.1"/>
    </source>
</evidence>
<evidence type="ECO:0008006" key="3">
    <source>
        <dbReference type="Google" id="ProtNLM"/>
    </source>
</evidence>
<evidence type="ECO:0000313" key="2">
    <source>
        <dbReference type="Proteomes" id="UP000249354"/>
    </source>
</evidence>
<dbReference type="Proteomes" id="UP000249354">
    <property type="component" value="Unassembled WGS sequence"/>
</dbReference>
<dbReference type="AlphaFoldDB" id="A0A2W4UPH4"/>
<reference evidence="2" key="1">
    <citation type="submission" date="2018-04" db="EMBL/GenBank/DDBJ databases">
        <authorList>
            <person name="Cornet L."/>
        </authorList>
    </citation>
    <scope>NUCLEOTIDE SEQUENCE [LARGE SCALE GENOMIC DNA]</scope>
</reference>
<gene>
    <name evidence="1" type="ORF">DCF25_09240</name>
</gene>
<dbReference type="InterPro" id="IPR021373">
    <property type="entry name" value="DUF2993"/>
</dbReference>
<dbReference type="Pfam" id="PF11209">
    <property type="entry name" value="LmeA"/>
    <property type="match status" value="1"/>
</dbReference>